<evidence type="ECO:0000313" key="2">
    <source>
        <dbReference type="Proteomes" id="UP001431783"/>
    </source>
</evidence>
<name>A0AAW1V063_9CUCU</name>
<dbReference type="AlphaFoldDB" id="A0AAW1V063"/>
<proteinExistence type="predicted"/>
<keyword evidence="2" id="KW-1185">Reference proteome</keyword>
<gene>
    <name evidence="1" type="ORF">WA026_011004</name>
</gene>
<dbReference type="Proteomes" id="UP001431783">
    <property type="component" value="Unassembled WGS sequence"/>
</dbReference>
<comment type="caution">
    <text evidence="1">The sequence shown here is derived from an EMBL/GenBank/DDBJ whole genome shotgun (WGS) entry which is preliminary data.</text>
</comment>
<organism evidence="1 2">
    <name type="scientific">Henosepilachna vigintioctopunctata</name>
    <dbReference type="NCBI Taxonomy" id="420089"/>
    <lineage>
        <taxon>Eukaryota</taxon>
        <taxon>Metazoa</taxon>
        <taxon>Ecdysozoa</taxon>
        <taxon>Arthropoda</taxon>
        <taxon>Hexapoda</taxon>
        <taxon>Insecta</taxon>
        <taxon>Pterygota</taxon>
        <taxon>Neoptera</taxon>
        <taxon>Endopterygota</taxon>
        <taxon>Coleoptera</taxon>
        <taxon>Polyphaga</taxon>
        <taxon>Cucujiformia</taxon>
        <taxon>Coccinelloidea</taxon>
        <taxon>Coccinellidae</taxon>
        <taxon>Epilachninae</taxon>
        <taxon>Epilachnini</taxon>
        <taxon>Henosepilachna</taxon>
    </lineage>
</organism>
<accession>A0AAW1V063</accession>
<evidence type="ECO:0000313" key="1">
    <source>
        <dbReference type="EMBL" id="KAK9885511.1"/>
    </source>
</evidence>
<reference evidence="1 2" key="1">
    <citation type="submission" date="2023-03" db="EMBL/GenBank/DDBJ databases">
        <title>Genome insight into feeding habits of ladybird beetles.</title>
        <authorList>
            <person name="Li H.-S."/>
            <person name="Huang Y.-H."/>
            <person name="Pang H."/>
        </authorList>
    </citation>
    <scope>NUCLEOTIDE SEQUENCE [LARGE SCALE GENOMIC DNA]</scope>
    <source>
        <strain evidence="1">SYSU_2023b</strain>
        <tissue evidence="1">Whole body</tissue>
    </source>
</reference>
<sequence length="180" mass="20620">MEIPKIELVSKNSNENYISTENIFGSSLDLEASDLSFESRLSLDLKSREPAGDGEKDNTRESVSTLRLSIGCHELNILAQESEVYFQKITASVVFSEDYKCRIRRKKCESDCQIKNIFGEKDEKYARLIAEAKKRQRCGPCLTRDECNCGDANVLPVIETRISAKPRLWKLLWQSQVHQR</sequence>
<dbReference type="EMBL" id="JARQZJ010000095">
    <property type="protein sequence ID" value="KAK9885511.1"/>
    <property type="molecule type" value="Genomic_DNA"/>
</dbReference>
<protein>
    <submittedName>
        <fullName evidence="1">Uncharacterized protein</fullName>
    </submittedName>
</protein>